<proteinExistence type="predicted"/>
<dbReference type="AlphaFoldDB" id="A0A397VFR3"/>
<dbReference type="Proteomes" id="UP000266673">
    <property type="component" value="Unassembled WGS sequence"/>
</dbReference>
<dbReference type="OrthoDB" id="25503at2759"/>
<evidence type="ECO:0000313" key="1">
    <source>
        <dbReference type="EMBL" id="RIB20167.1"/>
    </source>
</evidence>
<accession>A0A397VFR3</accession>
<evidence type="ECO:0000313" key="2">
    <source>
        <dbReference type="Proteomes" id="UP000266673"/>
    </source>
</evidence>
<gene>
    <name evidence="1" type="ORF">C2G38_2180028</name>
</gene>
<keyword evidence="2" id="KW-1185">Reference proteome</keyword>
<protein>
    <submittedName>
        <fullName evidence="1">Uncharacterized protein</fullName>
    </submittedName>
</protein>
<organism evidence="1 2">
    <name type="scientific">Gigaspora rosea</name>
    <dbReference type="NCBI Taxonomy" id="44941"/>
    <lineage>
        <taxon>Eukaryota</taxon>
        <taxon>Fungi</taxon>
        <taxon>Fungi incertae sedis</taxon>
        <taxon>Mucoromycota</taxon>
        <taxon>Glomeromycotina</taxon>
        <taxon>Glomeromycetes</taxon>
        <taxon>Diversisporales</taxon>
        <taxon>Gigasporaceae</taxon>
        <taxon>Gigaspora</taxon>
    </lineage>
</organism>
<sequence>MACSFCSGNNNQYGLFFSTSDTIGRDEQLYPCIGLRSQDGSIEVNFGSRNWIVITVFLLDL</sequence>
<comment type="caution">
    <text evidence="1">The sequence shown here is derived from an EMBL/GenBank/DDBJ whole genome shotgun (WGS) entry which is preliminary data.</text>
</comment>
<dbReference type="EMBL" id="QKWP01000433">
    <property type="protein sequence ID" value="RIB20167.1"/>
    <property type="molecule type" value="Genomic_DNA"/>
</dbReference>
<reference evidence="1 2" key="1">
    <citation type="submission" date="2018-06" db="EMBL/GenBank/DDBJ databases">
        <title>Comparative genomics reveals the genomic features of Rhizophagus irregularis, R. cerebriforme, R. diaphanum and Gigaspora rosea, and their symbiotic lifestyle signature.</title>
        <authorList>
            <person name="Morin E."/>
            <person name="San Clemente H."/>
            <person name="Chen E.C.H."/>
            <person name="De La Providencia I."/>
            <person name="Hainaut M."/>
            <person name="Kuo A."/>
            <person name="Kohler A."/>
            <person name="Murat C."/>
            <person name="Tang N."/>
            <person name="Roy S."/>
            <person name="Loubradou J."/>
            <person name="Henrissat B."/>
            <person name="Grigoriev I.V."/>
            <person name="Corradi N."/>
            <person name="Roux C."/>
            <person name="Martin F.M."/>
        </authorList>
    </citation>
    <scope>NUCLEOTIDE SEQUENCE [LARGE SCALE GENOMIC DNA]</scope>
    <source>
        <strain evidence="1 2">DAOM 194757</strain>
    </source>
</reference>
<name>A0A397VFR3_9GLOM</name>